<gene>
    <name evidence="1" type="ORF">RU96_GL002465</name>
</gene>
<sequence>MKKINYSFRLHFLKQNDTTDLQLQLEVMVHKTKASPPLSAKKQRKNPLT</sequence>
<protein>
    <submittedName>
        <fullName evidence="1">Uncharacterized protein</fullName>
    </submittedName>
</protein>
<dbReference type="Proteomes" id="UP000182835">
    <property type="component" value="Unassembled WGS sequence"/>
</dbReference>
<name>A0A1L8R647_9ENTE</name>
<comment type="caution">
    <text evidence="1">The sequence shown here is derived from an EMBL/GenBank/DDBJ whole genome shotgun (WGS) entry which is preliminary data.</text>
</comment>
<evidence type="ECO:0000313" key="1">
    <source>
        <dbReference type="EMBL" id="OJG15206.1"/>
    </source>
</evidence>
<dbReference type="EMBL" id="JXKG01000009">
    <property type="protein sequence ID" value="OJG15206.1"/>
    <property type="molecule type" value="Genomic_DNA"/>
</dbReference>
<reference evidence="1 2" key="1">
    <citation type="submission" date="2014-12" db="EMBL/GenBank/DDBJ databases">
        <title>Draft genome sequences of 29 type strains of Enterococci.</title>
        <authorList>
            <person name="Zhong Z."/>
            <person name="Sun Z."/>
            <person name="Liu W."/>
            <person name="Zhang W."/>
            <person name="Zhang H."/>
        </authorList>
    </citation>
    <scope>NUCLEOTIDE SEQUENCE [LARGE SCALE GENOMIC DNA]</scope>
    <source>
        <strain evidence="1 2">DSM 21207</strain>
    </source>
</reference>
<dbReference type="AlphaFoldDB" id="A0A1L8R647"/>
<proteinExistence type="predicted"/>
<accession>A0A1L8R647</accession>
<organism evidence="1 2">
    <name type="scientific">Enterococcus canintestini</name>
    <dbReference type="NCBI Taxonomy" id="317010"/>
    <lineage>
        <taxon>Bacteria</taxon>
        <taxon>Bacillati</taxon>
        <taxon>Bacillota</taxon>
        <taxon>Bacilli</taxon>
        <taxon>Lactobacillales</taxon>
        <taxon>Enterococcaceae</taxon>
        <taxon>Enterococcus</taxon>
    </lineage>
</organism>
<evidence type="ECO:0000313" key="2">
    <source>
        <dbReference type="Proteomes" id="UP000182835"/>
    </source>
</evidence>